<proteinExistence type="predicted"/>
<reference evidence="4" key="2">
    <citation type="submission" date="2023-05" db="EMBL/GenBank/DDBJ databases">
        <authorList>
            <consortium name="Lawrence Berkeley National Laboratory"/>
            <person name="Steindorff A."/>
            <person name="Hensen N."/>
            <person name="Bonometti L."/>
            <person name="Westerberg I."/>
            <person name="Brannstrom I.O."/>
            <person name="Guillou S."/>
            <person name="Cros-Aarteil S."/>
            <person name="Calhoun S."/>
            <person name="Haridas S."/>
            <person name="Kuo A."/>
            <person name="Mondo S."/>
            <person name="Pangilinan J."/>
            <person name="Riley R."/>
            <person name="Labutti K."/>
            <person name="Andreopoulos B."/>
            <person name="Lipzen A."/>
            <person name="Chen C."/>
            <person name="Yanf M."/>
            <person name="Daum C."/>
            <person name="Ng V."/>
            <person name="Clum A."/>
            <person name="Ohm R."/>
            <person name="Martin F."/>
            <person name="Silar P."/>
            <person name="Natvig D."/>
            <person name="Lalanne C."/>
            <person name="Gautier V."/>
            <person name="Ament-Velasquez S.L."/>
            <person name="Kruys A."/>
            <person name="Hutchinson M.I."/>
            <person name="Powell A.J."/>
            <person name="Barry K."/>
            <person name="Miller A.N."/>
            <person name="Grigoriev I.V."/>
            <person name="Debuchy R."/>
            <person name="Gladieux P."/>
            <person name="Thoren M.H."/>
            <person name="Johannesson H."/>
        </authorList>
    </citation>
    <scope>NUCLEOTIDE SEQUENCE</scope>
    <source>
        <strain evidence="4">PSN243</strain>
    </source>
</reference>
<feature type="compositionally biased region" description="Gly residues" evidence="2">
    <location>
        <begin position="1038"/>
        <end position="1047"/>
    </location>
</feature>
<dbReference type="InterPro" id="IPR011043">
    <property type="entry name" value="Gal_Oxase/kelch_b-propeller"/>
</dbReference>
<feature type="coiled-coil region" evidence="1">
    <location>
        <begin position="418"/>
        <end position="459"/>
    </location>
</feature>
<feature type="compositionally biased region" description="Acidic residues" evidence="2">
    <location>
        <begin position="1096"/>
        <end position="1105"/>
    </location>
</feature>
<feature type="compositionally biased region" description="Polar residues" evidence="2">
    <location>
        <begin position="1598"/>
        <end position="1609"/>
    </location>
</feature>
<evidence type="ECO:0000256" key="2">
    <source>
        <dbReference type="SAM" id="MobiDB-lite"/>
    </source>
</evidence>
<feature type="compositionally biased region" description="Basic and acidic residues" evidence="2">
    <location>
        <begin position="1514"/>
        <end position="1549"/>
    </location>
</feature>
<dbReference type="InterPro" id="IPR015915">
    <property type="entry name" value="Kelch-typ_b-propeller"/>
</dbReference>
<feature type="compositionally biased region" description="Polar residues" evidence="2">
    <location>
        <begin position="1237"/>
        <end position="1247"/>
    </location>
</feature>
<accession>A0AAV9GLG1</accession>
<feature type="compositionally biased region" description="Basic and acidic residues" evidence="2">
    <location>
        <begin position="1368"/>
        <end position="1380"/>
    </location>
</feature>
<feature type="region of interest" description="Disordered" evidence="2">
    <location>
        <begin position="1186"/>
        <end position="1287"/>
    </location>
</feature>
<evidence type="ECO:0000313" key="5">
    <source>
        <dbReference type="Proteomes" id="UP001321760"/>
    </source>
</evidence>
<feature type="region of interest" description="Disordered" evidence="2">
    <location>
        <begin position="1038"/>
        <end position="1172"/>
    </location>
</feature>
<protein>
    <submittedName>
        <fullName evidence="4">Uncharacterized protein</fullName>
    </submittedName>
</protein>
<evidence type="ECO:0000313" key="4">
    <source>
        <dbReference type="EMBL" id="KAK4448138.1"/>
    </source>
</evidence>
<dbReference type="Gene3D" id="2.120.10.80">
    <property type="entry name" value="Kelch-type beta propeller"/>
    <property type="match status" value="1"/>
</dbReference>
<comment type="caution">
    <text evidence="4">The sequence shown here is derived from an EMBL/GenBank/DDBJ whole genome shotgun (WGS) entry which is preliminary data.</text>
</comment>
<keyword evidence="3" id="KW-0472">Membrane</keyword>
<gene>
    <name evidence="4" type="ORF">QBC34DRAFT_449784</name>
</gene>
<dbReference type="SUPFAM" id="SSF50965">
    <property type="entry name" value="Galactose oxidase, central domain"/>
    <property type="match status" value="1"/>
</dbReference>
<feature type="compositionally biased region" description="Basic and acidic residues" evidence="2">
    <location>
        <begin position="1476"/>
        <end position="1486"/>
    </location>
</feature>
<evidence type="ECO:0000256" key="3">
    <source>
        <dbReference type="SAM" id="Phobius"/>
    </source>
</evidence>
<feature type="compositionally biased region" description="Basic and acidic residues" evidence="2">
    <location>
        <begin position="1573"/>
        <end position="1597"/>
    </location>
</feature>
<keyword evidence="1" id="KW-0175">Coiled coil</keyword>
<feature type="transmembrane region" description="Helical" evidence="3">
    <location>
        <begin position="949"/>
        <end position="971"/>
    </location>
</feature>
<feature type="region of interest" description="Disordered" evidence="2">
    <location>
        <begin position="1433"/>
        <end position="1486"/>
    </location>
</feature>
<feature type="compositionally biased region" description="Basic and acidic residues" evidence="2">
    <location>
        <begin position="1449"/>
        <end position="1464"/>
    </location>
</feature>
<evidence type="ECO:0000256" key="1">
    <source>
        <dbReference type="SAM" id="Coils"/>
    </source>
</evidence>
<feature type="compositionally biased region" description="Polar residues" evidence="2">
    <location>
        <begin position="902"/>
        <end position="912"/>
    </location>
</feature>
<keyword evidence="3" id="KW-1133">Transmembrane helix</keyword>
<feature type="region of interest" description="Disordered" evidence="2">
    <location>
        <begin position="1514"/>
        <end position="1609"/>
    </location>
</feature>
<sequence length="1609" mass="173262">MPPKDDPSPPLAAHLAEHEDDENAWQTGYIKGTDFSLPYYSPWSRLYGDEVKEGHFRGINCSYFSTPGVPPTLLALKQHAQALCRVIQAIDPTEDSKEILAGRDGQNADGEAAILPKYTLNEAFDFLTNLAEPYHNDDPSHHKPLTMLLNEVRSRHEAYGVTTYHCPFHEAGKPRAHGAPSKPYATHQSLIRHANDCLERLDHEFSSTGGILSLLPTNAPHDAPDLYAARNSLLGQWLLHTQTLTARMHELEAAYANALDGLAGEAHIPHQVLSELGPDGRAARTLAYPQDKWVLVNAGEDVFRHVHALLDKQEATIQAREQAFRDMGAVGDHIWKTQRGGEDYARGIVPVTLNTRYFRIMGQGHHTLFVVPAFENHPAVEATRLIEGNPTIVATPEPKFPKRVSQLEKKWEERIERAKEAEVRNMQLANDVERAREEVRSMKDQMELLTKTRDELAKALGKDGGVKGRSAMLARVGSVLPRRTGGSPSSSLGLAAFLVTAMLASVATAALPYIPTTVVGGFDNAYYIFSPNGRSVDLLEVNFSSTLSASSFKPKTLATDLPFLGSSDRVAFAPTVLDNGILAVFAGDCAIATDAALWTYKPGNSGSAAWTKHTTAPSKTWDYGQGGPYFLGGSLSFAAQLAPVVSDPVLYVYGGMCPFSNGTGGTQSSATYSNRMLKLSPPITGDDVTAYSVSYAPTAGPPIAEAGFTFTELAPSISNRSGIVTQQTSHVLLGGHTQQAFINMSTAAIWNLPEETWNFVSISIPPTVGAGKNDLLAKDASDSVLAAATASSIDSRSGHTAVLSEDGTSLIVLGGWVGDTKQAAEPQLAVINIGASFSDWQWMVPAAQPPGLGFYGHGAALLPGNVMMVHGGYEITGSSSLRRRASTQMFFNISSLTWADSYTNPGTSQGGTTPRPGMPGYPGSPSTPRPSGGQSEAEESSSSNNKLPLGLGLGLGIPLLLIALGLAFCLYRRRARCRAERDETLRGLSQGMNDSGEMLERDDNIFPWNAAAARDWYTGGHDPYVQGRRSLGYESLRGGNGSKGPGGFVPLPPPMARPRGAARGLYQPSTGFGGGGSGDYGALRQPMKNEIHPIYEDDEEEEQDAGDAPLSPTRDECDDDDDPFATPTNRSTPTTALFPPPSTSSGSNRGDSPERQGGAGGQSQDAEVKGWVSDVDAADAVLTAKISRHGSTTTTPPRLLTAQNHSSQLHPQSASAGRGVPKRRNSNRSNEPDERTNSNLSDRSTFSFVAGSERNVSVLRPPKHRHTNSQENRLGTAGSSTSGGSYSTAKSTFAALQAEGPSLLAGEDMEDEDYIHRVFSGGTPSDGGSREDSPTRESLLNESGSSDYEPRLVGMGPNGTMLTRRKQGREAWDDVFRDGEGSGAARGRAPGEEEDEWDIERAVEQRLVQVMFTVPKERLRVVNAEIEKEEEVVVVTPGEEGDTSSLEGPSEKRGMGMRSSERLRQVASGESLRGSGSRDVEKTIGEDWLGGDERLSRELEGLLGIGEEKFAEGLRLGGDLREQRPLGDEKWSEKSRHDDTDDESLRRDAQPGLSPSASLRTSSMTTTTLHTAEAVRLERPRTRVLEMVESIESKSSRESTPNGSPTRGK</sequence>
<feature type="region of interest" description="Disordered" evidence="2">
    <location>
        <begin position="902"/>
        <end position="945"/>
    </location>
</feature>
<reference evidence="4" key="1">
    <citation type="journal article" date="2023" name="Mol. Phylogenet. Evol.">
        <title>Genome-scale phylogeny and comparative genomics of the fungal order Sordariales.</title>
        <authorList>
            <person name="Hensen N."/>
            <person name="Bonometti L."/>
            <person name="Westerberg I."/>
            <person name="Brannstrom I.O."/>
            <person name="Guillou S."/>
            <person name="Cros-Aarteil S."/>
            <person name="Calhoun S."/>
            <person name="Haridas S."/>
            <person name="Kuo A."/>
            <person name="Mondo S."/>
            <person name="Pangilinan J."/>
            <person name="Riley R."/>
            <person name="LaButti K."/>
            <person name="Andreopoulos B."/>
            <person name="Lipzen A."/>
            <person name="Chen C."/>
            <person name="Yan M."/>
            <person name="Daum C."/>
            <person name="Ng V."/>
            <person name="Clum A."/>
            <person name="Steindorff A."/>
            <person name="Ohm R.A."/>
            <person name="Martin F."/>
            <person name="Silar P."/>
            <person name="Natvig D.O."/>
            <person name="Lalanne C."/>
            <person name="Gautier V."/>
            <person name="Ament-Velasquez S.L."/>
            <person name="Kruys A."/>
            <person name="Hutchinson M.I."/>
            <person name="Powell A.J."/>
            <person name="Barry K."/>
            <person name="Miller A.N."/>
            <person name="Grigoriev I.V."/>
            <person name="Debuchy R."/>
            <person name="Gladieux P."/>
            <person name="Hiltunen Thoren M."/>
            <person name="Johannesson H."/>
        </authorList>
    </citation>
    <scope>NUCLEOTIDE SEQUENCE</scope>
    <source>
        <strain evidence="4">PSN243</strain>
    </source>
</reference>
<dbReference type="EMBL" id="MU865945">
    <property type="protein sequence ID" value="KAK4448138.1"/>
    <property type="molecule type" value="Genomic_DNA"/>
</dbReference>
<feature type="region of interest" description="Disordered" evidence="2">
    <location>
        <begin position="1304"/>
        <end position="1397"/>
    </location>
</feature>
<keyword evidence="3" id="KW-0812">Transmembrane</keyword>
<feature type="compositionally biased region" description="Polar residues" evidence="2">
    <location>
        <begin position="1336"/>
        <end position="1346"/>
    </location>
</feature>
<keyword evidence="5" id="KW-1185">Reference proteome</keyword>
<feature type="compositionally biased region" description="Polar residues" evidence="2">
    <location>
        <begin position="1189"/>
        <end position="1215"/>
    </location>
</feature>
<organism evidence="4 5">
    <name type="scientific">Podospora aff. communis PSN243</name>
    <dbReference type="NCBI Taxonomy" id="3040156"/>
    <lineage>
        <taxon>Eukaryota</taxon>
        <taxon>Fungi</taxon>
        <taxon>Dikarya</taxon>
        <taxon>Ascomycota</taxon>
        <taxon>Pezizomycotina</taxon>
        <taxon>Sordariomycetes</taxon>
        <taxon>Sordariomycetidae</taxon>
        <taxon>Sordariales</taxon>
        <taxon>Podosporaceae</taxon>
        <taxon>Podospora</taxon>
    </lineage>
</organism>
<feature type="compositionally biased region" description="Low complexity" evidence="2">
    <location>
        <begin position="1275"/>
        <end position="1287"/>
    </location>
</feature>
<feature type="compositionally biased region" description="Low complexity" evidence="2">
    <location>
        <begin position="1556"/>
        <end position="1572"/>
    </location>
</feature>
<dbReference type="Proteomes" id="UP001321760">
    <property type="component" value="Unassembled WGS sequence"/>
</dbReference>
<feature type="compositionally biased region" description="Low complexity" evidence="2">
    <location>
        <begin position="921"/>
        <end position="945"/>
    </location>
</feature>
<name>A0AAV9GLG1_9PEZI</name>
<feature type="compositionally biased region" description="Polar residues" evidence="2">
    <location>
        <begin position="1126"/>
        <end position="1135"/>
    </location>
</feature>